<dbReference type="PIRSF" id="PIRSF021964">
    <property type="entry name" value="UCP921964"/>
    <property type="match status" value="1"/>
</dbReference>
<proteinExistence type="predicted"/>
<reference evidence="1 2" key="1">
    <citation type="submission" date="2011-09" db="EMBL/GenBank/DDBJ databases">
        <title>The draft genome of Methanotorris formicicus Mc-S-70.</title>
        <authorList>
            <consortium name="US DOE Joint Genome Institute (JGI-PGF)"/>
            <person name="Lucas S."/>
            <person name="Han J."/>
            <person name="Lapidus A."/>
            <person name="Cheng J.-F."/>
            <person name="Goodwin L."/>
            <person name="Pitluck S."/>
            <person name="Peters L."/>
            <person name="Land M.L."/>
            <person name="Hauser L."/>
            <person name="Sieprawska-Lupa M."/>
            <person name="Takai K."/>
            <person name="Miyazaki J."/>
            <person name="Whitman W."/>
            <person name="Woyke T.J."/>
        </authorList>
    </citation>
    <scope>NUCLEOTIDE SEQUENCE [LARGE SCALE GENOMIC DNA]</scope>
    <source>
        <strain evidence="1 2">Mc-S-70</strain>
    </source>
</reference>
<dbReference type="Pfam" id="PF09893">
    <property type="entry name" value="DUF2120"/>
    <property type="match status" value="1"/>
</dbReference>
<dbReference type="AlphaFoldDB" id="H1L1H5"/>
<evidence type="ECO:0000313" key="1">
    <source>
        <dbReference type="EMBL" id="EHP83712.1"/>
    </source>
</evidence>
<dbReference type="EMBL" id="AGJL01000078">
    <property type="protein sequence ID" value="EHP83712.1"/>
    <property type="molecule type" value="Genomic_DNA"/>
</dbReference>
<organism evidence="1 2">
    <name type="scientific">Methanotorris formicicus Mc-S-70</name>
    <dbReference type="NCBI Taxonomy" id="647171"/>
    <lineage>
        <taxon>Archaea</taxon>
        <taxon>Methanobacteriati</taxon>
        <taxon>Methanobacteriota</taxon>
        <taxon>Methanomada group</taxon>
        <taxon>Methanococci</taxon>
        <taxon>Methanococcales</taxon>
        <taxon>Methanocaldococcaceae</taxon>
        <taxon>Methanotorris</taxon>
    </lineage>
</organism>
<dbReference type="Proteomes" id="UP000003706">
    <property type="component" value="Unassembled WGS sequence"/>
</dbReference>
<gene>
    <name evidence="1" type="ORF">MetfoDRAFT_1899</name>
</gene>
<protein>
    <submittedName>
        <fullName evidence="1">Uncharacterized conserved protein UCP921964</fullName>
    </submittedName>
</protein>
<dbReference type="RefSeq" id="WP_007045318.1">
    <property type="nucleotide sequence ID" value="NZ_AGJL01000078.1"/>
</dbReference>
<name>H1L1H5_9EURY</name>
<dbReference type="OrthoDB" id="64462at2157"/>
<dbReference type="STRING" id="647171.MetfoDRAFT_1899"/>
<sequence length="138" mass="15787">MHLKMNVGKIMQSLNAFKGSKPVCDIEGLLIVRGVCRDEDFEKYNNIKDYLEAKLKENDFEVADEDDIVLFVEKINNVLKETMVSPDLFGFEALKKSFEDMGCECEYVIGKKGNLMVGISMWFDKRTKNPKFVEVVGC</sequence>
<comment type="caution">
    <text evidence="1">The sequence shown here is derived from an EMBL/GenBank/DDBJ whole genome shotgun (WGS) entry which is preliminary data.</text>
</comment>
<keyword evidence="2" id="KW-1185">Reference proteome</keyword>
<accession>H1L1H5</accession>
<evidence type="ECO:0000313" key="2">
    <source>
        <dbReference type="Proteomes" id="UP000003706"/>
    </source>
</evidence>
<dbReference type="InterPro" id="IPR014515">
    <property type="entry name" value="UCP921964"/>
</dbReference>